<evidence type="ECO:0000313" key="1">
    <source>
        <dbReference type="EMBL" id="SVB87726.1"/>
    </source>
</evidence>
<sequence>IKSDKPVGIQGFVMRGPVVISESPTIRGAQAARYLTIPRIEVGGGYQSEVVLMNPLDQTMRGELSVYGLKGGELTERYEIAPGGAYVWSSEPSFELSRTAYMMIRGEGGISPLGGAWVTLSDGDELVNRTYVSGRTASNRVWIPVDTYPTTTRHGRINVKFNFVNQGADPPAAANIRINLFSPDGKFAERYEQNLPINAQWEASLVELSKRDRFRGNVRIVSDVPILISATQVTENVEGDLIEAELSVIDPKNTVLGNPLLLDGDGIASEVIILNPTDEVTNGELQFFSAQGQREEMILR</sequence>
<protein>
    <submittedName>
        <fullName evidence="1">Uncharacterized protein</fullName>
    </submittedName>
</protein>
<gene>
    <name evidence="1" type="ORF">METZ01_LOCUS240580</name>
</gene>
<organism evidence="1">
    <name type="scientific">marine metagenome</name>
    <dbReference type="NCBI Taxonomy" id="408172"/>
    <lineage>
        <taxon>unclassified sequences</taxon>
        <taxon>metagenomes</taxon>
        <taxon>ecological metagenomes</taxon>
    </lineage>
</organism>
<dbReference type="EMBL" id="UINC01061788">
    <property type="protein sequence ID" value="SVB87726.1"/>
    <property type="molecule type" value="Genomic_DNA"/>
</dbReference>
<dbReference type="AlphaFoldDB" id="A0A382HK98"/>
<feature type="non-terminal residue" evidence="1">
    <location>
        <position position="1"/>
    </location>
</feature>
<proteinExistence type="predicted"/>
<accession>A0A382HK98</accession>
<name>A0A382HK98_9ZZZZ</name>
<reference evidence="1" key="1">
    <citation type="submission" date="2018-05" db="EMBL/GenBank/DDBJ databases">
        <authorList>
            <person name="Lanie J.A."/>
            <person name="Ng W.-L."/>
            <person name="Kazmierczak K.M."/>
            <person name="Andrzejewski T.M."/>
            <person name="Davidsen T.M."/>
            <person name="Wayne K.J."/>
            <person name="Tettelin H."/>
            <person name="Glass J.I."/>
            <person name="Rusch D."/>
            <person name="Podicherti R."/>
            <person name="Tsui H.-C.T."/>
            <person name="Winkler M.E."/>
        </authorList>
    </citation>
    <scope>NUCLEOTIDE SEQUENCE</scope>
</reference>